<protein>
    <recommendedName>
        <fullName evidence="2">Non-haem dioxygenase N-terminal domain-containing protein</fullName>
    </recommendedName>
</protein>
<keyword evidence="4" id="KW-1185">Reference proteome</keyword>
<dbReference type="SUPFAM" id="SSF51197">
    <property type="entry name" value="Clavaminate synthase-like"/>
    <property type="match status" value="1"/>
</dbReference>
<comment type="caution">
    <text evidence="3">The sequence shown here is derived from an EMBL/GenBank/DDBJ whole genome shotgun (WGS) entry which is preliminary data.</text>
</comment>
<sequence length="121" mass="13482">MSTDFSGMPQALEPFTLPSIDMSPFLSPSPDPVARQATAQALHDACIRFGFFYCTGFEGLIWREEMLDVIAVTREYLARLEEEKERVGVKPEGDKARGWQKIGVNATQGRKDWHGSSSTEG</sequence>
<dbReference type="InterPro" id="IPR027443">
    <property type="entry name" value="IPNS-like_sf"/>
</dbReference>
<gene>
    <name evidence="3" type="ORF">DMC30DRAFT_414799</name>
</gene>
<dbReference type="Proteomes" id="UP000311382">
    <property type="component" value="Unassembled WGS sequence"/>
</dbReference>
<dbReference type="OrthoDB" id="288590at2759"/>
<evidence type="ECO:0000256" key="1">
    <source>
        <dbReference type="SAM" id="MobiDB-lite"/>
    </source>
</evidence>
<dbReference type="Pfam" id="PF14226">
    <property type="entry name" value="DIOX_N"/>
    <property type="match status" value="1"/>
</dbReference>
<feature type="domain" description="Non-haem dioxygenase N-terminal" evidence="2">
    <location>
        <begin position="17"/>
        <end position="114"/>
    </location>
</feature>
<evidence type="ECO:0000313" key="3">
    <source>
        <dbReference type="EMBL" id="TNY22790.1"/>
    </source>
</evidence>
<dbReference type="STRING" id="5288.A0A5C5G100"/>
<dbReference type="EMBL" id="SOZI01000020">
    <property type="protein sequence ID" value="TNY22790.1"/>
    <property type="molecule type" value="Genomic_DNA"/>
</dbReference>
<evidence type="ECO:0000313" key="4">
    <source>
        <dbReference type="Proteomes" id="UP000311382"/>
    </source>
</evidence>
<organism evidence="3 4">
    <name type="scientific">Rhodotorula diobovata</name>
    <dbReference type="NCBI Taxonomy" id="5288"/>
    <lineage>
        <taxon>Eukaryota</taxon>
        <taxon>Fungi</taxon>
        <taxon>Dikarya</taxon>
        <taxon>Basidiomycota</taxon>
        <taxon>Pucciniomycotina</taxon>
        <taxon>Microbotryomycetes</taxon>
        <taxon>Sporidiobolales</taxon>
        <taxon>Sporidiobolaceae</taxon>
        <taxon>Rhodotorula</taxon>
    </lineage>
</organism>
<dbReference type="Gene3D" id="2.60.120.330">
    <property type="entry name" value="B-lactam Antibiotic, Isopenicillin N Synthase, Chain"/>
    <property type="match status" value="1"/>
</dbReference>
<dbReference type="InterPro" id="IPR026992">
    <property type="entry name" value="DIOX_N"/>
</dbReference>
<proteinExistence type="predicted"/>
<feature type="compositionally biased region" description="Basic and acidic residues" evidence="1">
    <location>
        <begin position="83"/>
        <end position="97"/>
    </location>
</feature>
<evidence type="ECO:0000259" key="2">
    <source>
        <dbReference type="Pfam" id="PF14226"/>
    </source>
</evidence>
<name>A0A5C5G100_9BASI</name>
<feature type="region of interest" description="Disordered" evidence="1">
    <location>
        <begin position="83"/>
        <end position="121"/>
    </location>
</feature>
<dbReference type="AlphaFoldDB" id="A0A5C5G100"/>
<reference evidence="3 4" key="1">
    <citation type="submission" date="2019-03" db="EMBL/GenBank/DDBJ databases">
        <title>Rhodosporidium diobovatum UCD-FST 08-225 genome sequencing, assembly, and annotation.</title>
        <authorList>
            <person name="Fakankun I.U."/>
            <person name="Fristensky B."/>
            <person name="Levin D.B."/>
        </authorList>
    </citation>
    <scope>NUCLEOTIDE SEQUENCE [LARGE SCALE GENOMIC DNA]</scope>
    <source>
        <strain evidence="3 4">UCD-FST 08-225</strain>
    </source>
</reference>
<accession>A0A5C5G100</accession>